<dbReference type="Pfam" id="PF12770">
    <property type="entry name" value="CHAT"/>
    <property type="match status" value="1"/>
</dbReference>
<dbReference type="RefSeq" id="WP_364587928.1">
    <property type="nucleotide sequence ID" value="NZ_JBFAQK010000003.1"/>
</dbReference>
<proteinExistence type="predicted"/>
<organism evidence="2 3">
    <name type="scientific">Streptomyces kurssanovii</name>
    <dbReference type="NCBI Taxonomy" id="67312"/>
    <lineage>
        <taxon>Bacteria</taxon>
        <taxon>Bacillati</taxon>
        <taxon>Actinomycetota</taxon>
        <taxon>Actinomycetes</taxon>
        <taxon>Kitasatosporales</taxon>
        <taxon>Streptomycetaceae</taxon>
        <taxon>Streptomyces</taxon>
    </lineage>
</organism>
<keyword evidence="3" id="KW-1185">Reference proteome</keyword>
<name>A0ABV3HNC0_9ACTN</name>
<dbReference type="InterPro" id="IPR024983">
    <property type="entry name" value="CHAT_dom"/>
</dbReference>
<reference evidence="2 3" key="1">
    <citation type="submission" date="2024-06" db="EMBL/GenBank/DDBJ databases">
        <title>The Natural Products Discovery Center: Release of the First 8490 Sequenced Strains for Exploring Actinobacteria Biosynthetic Diversity.</title>
        <authorList>
            <person name="Kalkreuter E."/>
            <person name="Kautsar S.A."/>
            <person name="Yang D."/>
            <person name="Bader C.D."/>
            <person name="Teijaro C.N."/>
            <person name="Fluegel L."/>
            <person name="Davis C.M."/>
            <person name="Simpson J.R."/>
            <person name="Lauterbach L."/>
            <person name="Steele A.D."/>
            <person name="Gui C."/>
            <person name="Meng S."/>
            <person name="Li G."/>
            <person name="Viehrig K."/>
            <person name="Ye F."/>
            <person name="Su P."/>
            <person name="Kiefer A.F."/>
            <person name="Nichols A."/>
            <person name="Cepeda A.J."/>
            <person name="Yan W."/>
            <person name="Fan B."/>
            <person name="Jiang Y."/>
            <person name="Adhikari A."/>
            <person name="Zheng C.-J."/>
            <person name="Schuster L."/>
            <person name="Cowan T.M."/>
            <person name="Smanski M.J."/>
            <person name="Chevrette M.G."/>
            <person name="De Carvalho L.P.S."/>
            <person name="Shen B."/>
        </authorList>
    </citation>
    <scope>NUCLEOTIDE SEQUENCE [LARGE SCALE GENOMIC DNA]</scope>
    <source>
        <strain evidence="2 3">NPDC049344</strain>
    </source>
</reference>
<evidence type="ECO:0000313" key="3">
    <source>
        <dbReference type="Proteomes" id="UP001552521"/>
    </source>
</evidence>
<protein>
    <submittedName>
        <fullName evidence="2">CHAT domain-containing protein</fullName>
    </submittedName>
</protein>
<gene>
    <name evidence="2" type="ORF">AB0K36_04075</name>
</gene>
<sequence length="726" mass="77840">MSSWRQRVESRIVSAVQQRLGVELVKDLGKVDDQDVQAIARLYRILDRKPVYAAALNHIVSAVEQHYAGPSLKPLTGCLVSSLLHETGRAFQARGFAEEARECDRLAAAVAPGGPDQVILHLLSAISSQQELYLLTPLTVDAVLRALLHETSRSGRRIRRAGILVGVAYAAHTTANIERLGDAVEALSHVATTSGAAALATYYRSRHLIATGDMEAGLAAETQFRHQAAAITARDKDYKQVDLIRSTFRNTSSAMARADAAVRAEDYVQAAQWYERSAEELPAGPMRAAMCVLAEAARVTGDLLPSVDAVRAALSRLRAGDAFAARSTLDVEMVLTGILMRTVDLYEAADQTPGQTPQAEATLVAEVADLLGDVRGGAVVGHPKQRDAYRSDALADLTLLKLLSRTPQPVAPSAIAERLPDHHVVWVVFSGARVGEHVLTIVTLRPSGPYPLVRRISVSMADGRALAQCSDEESEDAPEEALLHVRSLVFADLDPAVSAPRILLVPDTATWSMPWSELAPPQASDVALTRSAGATLRSRPATRVDRPRVIGIFDEQGLQGSRQEAQALEELAEQGHIRFTRVHSLPELDNALANASYDLLTISVHGTADDGVEYRMLLPDKPSSPAALLHLALPPTVVLGCCWSAKSTDTPDTTAAALSCLAAGASQVIGGLWAIDDELAGELLTRTYDGHLRHGMPLAQAFRTAHLALPRDDRPAAAGLAFIGHP</sequence>
<feature type="domain" description="CHAT" evidence="1">
    <location>
        <begin position="496"/>
        <end position="715"/>
    </location>
</feature>
<dbReference type="EMBL" id="JBFAQK010000003">
    <property type="protein sequence ID" value="MEV4679961.1"/>
    <property type="molecule type" value="Genomic_DNA"/>
</dbReference>
<accession>A0ABV3HNC0</accession>
<evidence type="ECO:0000259" key="1">
    <source>
        <dbReference type="Pfam" id="PF12770"/>
    </source>
</evidence>
<dbReference type="Proteomes" id="UP001552521">
    <property type="component" value="Unassembled WGS sequence"/>
</dbReference>
<comment type="caution">
    <text evidence="2">The sequence shown here is derived from an EMBL/GenBank/DDBJ whole genome shotgun (WGS) entry which is preliminary data.</text>
</comment>
<evidence type="ECO:0000313" key="2">
    <source>
        <dbReference type="EMBL" id="MEV4679961.1"/>
    </source>
</evidence>